<dbReference type="InterPro" id="IPR051171">
    <property type="entry name" value="CaCA"/>
</dbReference>
<dbReference type="GO" id="GO:0016020">
    <property type="term" value="C:membrane"/>
    <property type="evidence" value="ECO:0007669"/>
    <property type="project" value="InterPro"/>
</dbReference>
<dbReference type="PANTHER" id="PTHR11878:SF65">
    <property type="entry name" value="NA_CA-EXCHANGE PROTEIN, ISOFORM G"/>
    <property type="match status" value="1"/>
</dbReference>
<dbReference type="GO" id="GO:0005432">
    <property type="term" value="F:calcium:sodium antiporter activity"/>
    <property type="evidence" value="ECO:0007669"/>
    <property type="project" value="InterPro"/>
</dbReference>
<evidence type="ECO:0000256" key="7">
    <source>
        <dbReference type="SAM" id="Phobius"/>
    </source>
</evidence>
<evidence type="ECO:0000313" key="9">
    <source>
        <dbReference type="EMBL" id="KAG8464789.1"/>
    </source>
</evidence>
<evidence type="ECO:0000313" key="10">
    <source>
        <dbReference type="Proteomes" id="UP000751190"/>
    </source>
</evidence>
<evidence type="ECO:0000256" key="6">
    <source>
        <dbReference type="ARBA" id="ARBA00023136"/>
    </source>
</evidence>
<dbReference type="InterPro" id="IPR004837">
    <property type="entry name" value="NaCa_Exmemb"/>
</dbReference>
<name>A0A8J5XK36_DIALT</name>
<keyword evidence="4 7" id="KW-1133">Transmembrane helix</keyword>
<dbReference type="EMBL" id="JAGTXO010000012">
    <property type="protein sequence ID" value="KAG8464789.1"/>
    <property type="molecule type" value="Genomic_DNA"/>
</dbReference>
<proteinExistence type="predicted"/>
<dbReference type="InterPro" id="IPR004836">
    <property type="entry name" value="Na_Ca_Ex"/>
</dbReference>
<comment type="caution">
    <text evidence="9">The sequence shown here is derived from an EMBL/GenBank/DDBJ whole genome shotgun (WGS) entry which is preliminary data.</text>
</comment>
<feature type="transmembrane region" description="Helical" evidence="7">
    <location>
        <begin position="162"/>
        <end position="182"/>
    </location>
</feature>
<gene>
    <name evidence="9" type="ORF">KFE25_010157</name>
</gene>
<dbReference type="OMA" id="CMVGLKD"/>
<sequence>MGLPASTICLPDNPGGFFLPILGNAAEAEWGTTLRASVYLLALLYLFLAISIVSDVFMDAIEQITSQERIIERVDPTTKQIVQETVLIWNDTVASLSLMALGTSAPEILLNIVEVIGKGFYAGDLGPSTIVGSASFNFLMIIAICIYVVPDGEIRRIRSFPTFVVTTSWSLFAYAWMYFAIAVNSPDIVTLDEALFTFLCLPALIYTGYLADIGLFGGAEEVDAADLAAASALSAALGADGAAKLTAGADAVLDAAPAAAYVTAASPHIVRQPSWPARRHRKSRVSFAGEALDVQAVETAIKAQIDKVRRQDGAAARRYTVKQLATIAAADVGFLRLRTRVHHRLRLAHRGGSSTSRSTISLPGAADAAGTVHVAIAAQPAAGAARRSARSSVYLIATDVQPAVTPATVAAPSAGLLDAEAARSDEPMPSVVVLELDRLAPPAEPVPAGDEWLALRDAWRQQLRDALSAAGEEGDDGELLAPSKAELALHMLSLPLKLLVAACCPPTYWRGGVPTFFTTLFLVGLGTTLISDVASILGCVLGIADPITAITLVAIGTSLPDTFASKIAAIKEPTADASITNVMGSNSANVFLGLGLPWTFASLYWAAVGPTAAWAARYPDVAGRMEPGVAAYVVYGGDLGFSVALFFVVCAVGVTILLWRRFVLGAELGGDPDLKRKSALVFAGMWVAYTFLACVKFAGGL</sequence>
<comment type="subcellular location">
    <subcellularLocation>
        <location evidence="1">Endomembrane system</location>
        <topology evidence="1">Multi-pass membrane protein</topology>
    </subcellularLocation>
</comment>
<evidence type="ECO:0000256" key="5">
    <source>
        <dbReference type="ARBA" id="ARBA00023065"/>
    </source>
</evidence>
<dbReference type="Proteomes" id="UP000751190">
    <property type="component" value="Unassembled WGS sequence"/>
</dbReference>
<dbReference type="InterPro" id="IPR044880">
    <property type="entry name" value="NCX_ion-bd_dom_sf"/>
</dbReference>
<feature type="transmembrane region" description="Helical" evidence="7">
    <location>
        <begin position="38"/>
        <end position="58"/>
    </location>
</feature>
<dbReference type="GO" id="GO:0012505">
    <property type="term" value="C:endomembrane system"/>
    <property type="evidence" value="ECO:0007669"/>
    <property type="project" value="UniProtKB-SubCell"/>
</dbReference>
<keyword evidence="6 7" id="KW-0472">Membrane</keyword>
<keyword evidence="2" id="KW-0813">Transport</keyword>
<evidence type="ECO:0000256" key="1">
    <source>
        <dbReference type="ARBA" id="ARBA00004127"/>
    </source>
</evidence>
<evidence type="ECO:0000259" key="8">
    <source>
        <dbReference type="Pfam" id="PF01699"/>
    </source>
</evidence>
<dbReference type="OrthoDB" id="418484at2759"/>
<keyword evidence="5" id="KW-0406">Ion transport</keyword>
<dbReference type="PANTHER" id="PTHR11878">
    <property type="entry name" value="SODIUM/CALCIUM EXCHANGER"/>
    <property type="match status" value="1"/>
</dbReference>
<feature type="domain" description="Sodium/calcium exchanger membrane region" evidence="8">
    <location>
        <begin position="515"/>
        <end position="693"/>
    </location>
</feature>
<dbReference type="Pfam" id="PF01699">
    <property type="entry name" value="Na_Ca_ex"/>
    <property type="match status" value="2"/>
</dbReference>
<dbReference type="PRINTS" id="PR01259">
    <property type="entry name" value="NACAEXCHNGR"/>
</dbReference>
<dbReference type="Gene3D" id="1.20.1420.30">
    <property type="entry name" value="NCX, central ion-binding region"/>
    <property type="match status" value="2"/>
</dbReference>
<reference evidence="9" key="1">
    <citation type="submission" date="2021-05" db="EMBL/GenBank/DDBJ databases">
        <title>The genome of the haptophyte Pavlova lutheri (Diacronema luteri, Pavlovales) - a model for lipid biosynthesis in eukaryotic algae.</title>
        <authorList>
            <person name="Hulatt C.J."/>
            <person name="Posewitz M.C."/>
        </authorList>
    </citation>
    <scope>NUCLEOTIDE SEQUENCE</scope>
    <source>
        <strain evidence="9">NIVA-4/92</strain>
    </source>
</reference>
<protein>
    <recommendedName>
        <fullName evidence="8">Sodium/calcium exchanger membrane region domain-containing protein</fullName>
    </recommendedName>
</protein>
<evidence type="ECO:0000256" key="4">
    <source>
        <dbReference type="ARBA" id="ARBA00022989"/>
    </source>
</evidence>
<feature type="transmembrane region" description="Helical" evidence="7">
    <location>
        <begin position="679"/>
        <end position="699"/>
    </location>
</feature>
<keyword evidence="3 7" id="KW-0812">Transmembrane</keyword>
<evidence type="ECO:0000256" key="2">
    <source>
        <dbReference type="ARBA" id="ARBA00022448"/>
    </source>
</evidence>
<feature type="transmembrane region" description="Helical" evidence="7">
    <location>
        <begin position="639"/>
        <end position="659"/>
    </location>
</feature>
<keyword evidence="10" id="KW-1185">Reference proteome</keyword>
<feature type="transmembrane region" description="Helical" evidence="7">
    <location>
        <begin position="130"/>
        <end position="150"/>
    </location>
</feature>
<evidence type="ECO:0000256" key="3">
    <source>
        <dbReference type="ARBA" id="ARBA00022692"/>
    </source>
</evidence>
<organism evidence="9 10">
    <name type="scientific">Diacronema lutheri</name>
    <name type="common">Unicellular marine alga</name>
    <name type="synonym">Monochrysis lutheri</name>
    <dbReference type="NCBI Taxonomy" id="2081491"/>
    <lineage>
        <taxon>Eukaryota</taxon>
        <taxon>Haptista</taxon>
        <taxon>Haptophyta</taxon>
        <taxon>Pavlovophyceae</taxon>
        <taxon>Pavlovales</taxon>
        <taxon>Pavlovaceae</taxon>
        <taxon>Diacronema</taxon>
    </lineage>
</organism>
<feature type="transmembrane region" description="Helical" evidence="7">
    <location>
        <begin position="588"/>
        <end position="607"/>
    </location>
</feature>
<accession>A0A8J5XK36</accession>
<dbReference type="AlphaFoldDB" id="A0A8J5XK36"/>
<feature type="domain" description="Sodium/calcium exchanger membrane region" evidence="8">
    <location>
        <begin position="39"/>
        <end position="183"/>
    </location>
</feature>
<feature type="transmembrane region" description="Helical" evidence="7">
    <location>
        <begin position="194"/>
        <end position="211"/>
    </location>
</feature>